<accession>A0A086T0W3</accession>
<dbReference type="OrthoDB" id="6105938at2759"/>
<sequence length="145" mass="16074">MAKKKSSRRAATDDVPPGEVDALAAQIGGLALQGPVAAPAQKNLTVRERWDVYFGPGELDDFQRLCADLRIEGDLSSKTKCRNALGKVHVNIPQFLNAMTNGTPVTFFRNSHELAAYTMKKRTRYFPKHDIPKGSPLRKLLRILA</sequence>
<keyword evidence="2" id="KW-1185">Reference proteome</keyword>
<protein>
    <submittedName>
        <fullName evidence="1">Uncharacterized protein</fullName>
    </submittedName>
</protein>
<dbReference type="STRING" id="857340.A0A086T0W3"/>
<dbReference type="PANTHER" id="PTHR38846:SF1">
    <property type="entry name" value="C3H1-TYPE DOMAIN-CONTAINING PROTEIN"/>
    <property type="match status" value="1"/>
</dbReference>
<comment type="caution">
    <text evidence="1">The sequence shown here is derived from an EMBL/GenBank/DDBJ whole genome shotgun (WGS) entry which is preliminary data.</text>
</comment>
<dbReference type="HOGENOM" id="CLU_053382_5_1_1"/>
<evidence type="ECO:0000313" key="1">
    <source>
        <dbReference type="EMBL" id="KFH42995.1"/>
    </source>
</evidence>
<gene>
    <name evidence="1" type="ORF">ACRE_062540</name>
</gene>
<proteinExistence type="predicted"/>
<evidence type="ECO:0000313" key="2">
    <source>
        <dbReference type="Proteomes" id="UP000029964"/>
    </source>
</evidence>
<name>A0A086T0W3_HAPC1</name>
<dbReference type="AlphaFoldDB" id="A0A086T0W3"/>
<dbReference type="Proteomes" id="UP000029964">
    <property type="component" value="Unassembled WGS sequence"/>
</dbReference>
<dbReference type="EMBL" id="JPKY01000080">
    <property type="protein sequence ID" value="KFH42995.1"/>
    <property type="molecule type" value="Genomic_DNA"/>
</dbReference>
<organism evidence="1 2">
    <name type="scientific">Hapsidospora chrysogenum (strain ATCC 11550 / CBS 779.69 / DSM 880 / IAM 14645 / JCM 23072 / IMI 49137)</name>
    <name type="common">Acremonium chrysogenum</name>
    <dbReference type="NCBI Taxonomy" id="857340"/>
    <lineage>
        <taxon>Eukaryota</taxon>
        <taxon>Fungi</taxon>
        <taxon>Dikarya</taxon>
        <taxon>Ascomycota</taxon>
        <taxon>Pezizomycotina</taxon>
        <taxon>Sordariomycetes</taxon>
        <taxon>Hypocreomycetidae</taxon>
        <taxon>Hypocreales</taxon>
        <taxon>Bionectriaceae</taxon>
        <taxon>Hapsidospora</taxon>
    </lineage>
</organism>
<dbReference type="PANTHER" id="PTHR38846">
    <property type="entry name" value="C3H1-TYPE DOMAIN-CONTAINING PROTEIN"/>
    <property type="match status" value="1"/>
</dbReference>
<reference evidence="2" key="1">
    <citation type="journal article" date="2014" name="Genome Announc.">
        <title>Genome sequence and annotation of Acremonium chrysogenum, producer of the beta-lactam antibiotic cephalosporin C.</title>
        <authorList>
            <person name="Terfehr D."/>
            <person name="Dahlmann T.A."/>
            <person name="Specht T."/>
            <person name="Zadra I."/>
            <person name="Kuernsteiner H."/>
            <person name="Kueck U."/>
        </authorList>
    </citation>
    <scope>NUCLEOTIDE SEQUENCE [LARGE SCALE GENOMIC DNA]</scope>
    <source>
        <strain evidence="2">ATCC 11550 / CBS 779.69 / DSM 880 / IAM 14645 / JCM 23072 / IMI 49137</strain>
    </source>
</reference>